<dbReference type="PROSITE" id="PS50990">
    <property type="entry name" value="PEPTIDASE_C39"/>
    <property type="match status" value="1"/>
</dbReference>
<proteinExistence type="inferred from homology"/>
<dbReference type="PANTHER" id="PTHR24221">
    <property type="entry name" value="ATP-BINDING CASSETTE SUB-FAMILY B"/>
    <property type="match status" value="1"/>
</dbReference>
<keyword evidence="6 11" id="KW-0812">Transmembrane</keyword>
<evidence type="ECO:0000256" key="1">
    <source>
        <dbReference type="ARBA" id="ARBA00004651"/>
    </source>
</evidence>
<evidence type="ECO:0000256" key="10">
    <source>
        <dbReference type="ARBA" id="ARBA00023136"/>
    </source>
</evidence>
<evidence type="ECO:0000256" key="7">
    <source>
        <dbReference type="ARBA" id="ARBA00022741"/>
    </source>
</evidence>
<keyword evidence="5" id="KW-0762">Sugar transport</keyword>
<evidence type="ECO:0000259" key="14">
    <source>
        <dbReference type="PROSITE" id="PS50990"/>
    </source>
</evidence>
<dbReference type="GO" id="GO:0140359">
    <property type="term" value="F:ABC-type transporter activity"/>
    <property type="evidence" value="ECO:0007669"/>
    <property type="project" value="InterPro"/>
</dbReference>
<feature type="domain" description="ABC transporter" evidence="12">
    <location>
        <begin position="477"/>
        <end position="712"/>
    </location>
</feature>
<dbReference type="InterPro" id="IPR005074">
    <property type="entry name" value="Peptidase_C39"/>
</dbReference>
<dbReference type="EMBL" id="FOSV01000005">
    <property type="protein sequence ID" value="SFK84461.1"/>
    <property type="molecule type" value="Genomic_DNA"/>
</dbReference>
<evidence type="ECO:0000256" key="8">
    <source>
        <dbReference type="ARBA" id="ARBA00022840"/>
    </source>
</evidence>
<dbReference type="PANTHER" id="PTHR24221:SF647">
    <property type="entry name" value="BLL6336 PROTEIN"/>
    <property type="match status" value="1"/>
</dbReference>
<keyword evidence="10 11" id="KW-0472">Membrane</keyword>
<keyword evidence="16" id="KW-1185">Reference proteome</keyword>
<feature type="domain" description="Peptidase C39" evidence="14">
    <location>
        <begin position="8"/>
        <end position="133"/>
    </location>
</feature>
<dbReference type="SUPFAM" id="SSF90123">
    <property type="entry name" value="ABC transporter transmembrane region"/>
    <property type="match status" value="1"/>
</dbReference>
<evidence type="ECO:0000259" key="13">
    <source>
        <dbReference type="PROSITE" id="PS50929"/>
    </source>
</evidence>
<dbReference type="InterPro" id="IPR036640">
    <property type="entry name" value="ABC1_TM_sf"/>
</dbReference>
<dbReference type="Pfam" id="PF00664">
    <property type="entry name" value="ABC_membrane"/>
    <property type="match status" value="1"/>
</dbReference>
<protein>
    <submittedName>
        <fullName evidence="15">ATP-binding cassette, subfamily B</fullName>
    </submittedName>
</protein>
<dbReference type="SMART" id="SM00382">
    <property type="entry name" value="AAA"/>
    <property type="match status" value="1"/>
</dbReference>
<feature type="transmembrane region" description="Helical" evidence="11">
    <location>
        <begin position="199"/>
        <end position="219"/>
    </location>
</feature>
<dbReference type="InterPro" id="IPR039421">
    <property type="entry name" value="Type_1_exporter"/>
</dbReference>
<dbReference type="GO" id="GO:0006508">
    <property type="term" value="P:proteolysis"/>
    <property type="evidence" value="ECO:0007669"/>
    <property type="project" value="InterPro"/>
</dbReference>
<feature type="transmembrane region" description="Helical" evidence="11">
    <location>
        <begin position="277"/>
        <end position="297"/>
    </location>
</feature>
<keyword evidence="4" id="KW-1003">Cell membrane</keyword>
<evidence type="ECO:0000256" key="2">
    <source>
        <dbReference type="ARBA" id="ARBA00005417"/>
    </source>
</evidence>
<evidence type="ECO:0000256" key="11">
    <source>
        <dbReference type="SAM" id="Phobius"/>
    </source>
</evidence>
<dbReference type="InterPro" id="IPR027417">
    <property type="entry name" value="P-loop_NTPase"/>
</dbReference>
<dbReference type="Gene3D" id="3.40.50.300">
    <property type="entry name" value="P-loop containing nucleotide triphosphate hydrolases"/>
    <property type="match status" value="1"/>
</dbReference>
<dbReference type="InterPro" id="IPR003593">
    <property type="entry name" value="AAA+_ATPase"/>
</dbReference>
<dbReference type="STRING" id="414703.SAMN04488125_10511"/>
<organism evidence="15 16">
    <name type="scientific">Methylorubrum salsuginis</name>
    <dbReference type="NCBI Taxonomy" id="414703"/>
    <lineage>
        <taxon>Bacteria</taxon>
        <taxon>Pseudomonadati</taxon>
        <taxon>Pseudomonadota</taxon>
        <taxon>Alphaproteobacteria</taxon>
        <taxon>Hyphomicrobiales</taxon>
        <taxon>Methylobacteriaceae</taxon>
        <taxon>Methylorubrum</taxon>
    </lineage>
</organism>
<keyword evidence="8 15" id="KW-0067">ATP-binding</keyword>
<dbReference type="GO" id="GO:0005886">
    <property type="term" value="C:plasma membrane"/>
    <property type="evidence" value="ECO:0007669"/>
    <property type="project" value="UniProtKB-SubCell"/>
</dbReference>
<keyword evidence="9 11" id="KW-1133">Transmembrane helix</keyword>
<evidence type="ECO:0000256" key="9">
    <source>
        <dbReference type="ARBA" id="ARBA00022989"/>
    </source>
</evidence>
<accession>A0A1I4CX46</accession>
<keyword evidence="7" id="KW-0547">Nucleotide-binding</keyword>
<evidence type="ECO:0000256" key="4">
    <source>
        <dbReference type="ARBA" id="ARBA00022475"/>
    </source>
</evidence>
<dbReference type="InterPro" id="IPR011527">
    <property type="entry name" value="ABC1_TM_dom"/>
</dbReference>
<dbReference type="Gene3D" id="1.20.1560.10">
    <property type="entry name" value="ABC transporter type 1, transmembrane domain"/>
    <property type="match status" value="1"/>
</dbReference>
<evidence type="ECO:0000313" key="16">
    <source>
        <dbReference type="Proteomes" id="UP000198804"/>
    </source>
</evidence>
<dbReference type="AlphaFoldDB" id="A0A1I4CX46"/>
<feature type="domain" description="ABC transmembrane type-1" evidence="13">
    <location>
        <begin position="165"/>
        <end position="444"/>
    </location>
</feature>
<evidence type="ECO:0000313" key="15">
    <source>
        <dbReference type="EMBL" id="SFK84461.1"/>
    </source>
</evidence>
<evidence type="ECO:0000256" key="3">
    <source>
        <dbReference type="ARBA" id="ARBA00022448"/>
    </source>
</evidence>
<dbReference type="GO" id="GO:0034040">
    <property type="term" value="F:ATPase-coupled lipid transmembrane transporter activity"/>
    <property type="evidence" value="ECO:0007669"/>
    <property type="project" value="TreeGrafter"/>
</dbReference>
<keyword evidence="3" id="KW-0813">Transport</keyword>
<dbReference type="Proteomes" id="UP000198804">
    <property type="component" value="Unassembled WGS sequence"/>
</dbReference>
<feature type="transmembrane region" description="Helical" evidence="11">
    <location>
        <begin position="303"/>
        <end position="323"/>
    </location>
</feature>
<comment type="subcellular location">
    <subcellularLocation>
        <location evidence="1">Cell membrane</location>
        <topology evidence="1">Multi-pass membrane protein</topology>
    </subcellularLocation>
</comment>
<dbReference type="Pfam" id="PF00005">
    <property type="entry name" value="ABC_tran"/>
    <property type="match status" value="1"/>
</dbReference>
<dbReference type="CDD" id="cd18783">
    <property type="entry name" value="ABC_6TM_PrtD_LapB_HlyB_like"/>
    <property type="match status" value="1"/>
</dbReference>
<dbReference type="SUPFAM" id="SSF52540">
    <property type="entry name" value="P-loop containing nucleoside triphosphate hydrolases"/>
    <property type="match status" value="1"/>
</dbReference>
<comment type="similarity">
    <text evidence="2">Belongs to the ABC transporter superfamily.</text>
</comment>
<dbReference type="InterPro" id="IPR003439">
    <property type="entry name" value="ABC_transporter-like_ATP-bd"/>
</dbReference>
<evidence type="ECO:0000256" key="5">
    <source>
        <dbReference type="ARBA" id="ARBA00022597"/>
    </source>
</evidence>
<dbReference type="GO" id="GO:0016887">
    <property type="term" value="F:ATP hydrolysis activity"/>
    <property type="evidence" value="ECO:0007669"/>
    <property type="project" value="InterPro"/>
</dbReference>
<evidence type="ECO:0000256" key="6">
    <source>
        <dbReference type="ARBA" id="ARBA00022692"/>
    </source>
</evidence>
<dbReference type="Gene3D" id="3.90.70.10">
    <property type="entry name" value="Cysteine proteinases"/>
    <property type="match status" value="1"/>
</dbReference>
<dbReference type="PROSITE" id="PS50929">
    <property type="entry name" value="ABC_TM1F"/>
    <property type="match status" value="1"/>
</dbReference>
<name>A0A1I4CX46_9HYPH</name>
<dbReference type="FunFam" id="3.40.50.300:FF:000221">
    <property type="entry name" value="Multidrug ABC transporter ATP-binding protein"/>
    <property type="match status" value="1"/>
</dbReference>
<dbReference type="GO" id="GO:0008233">
    <property type="term" value="F:peptidase activity"/>
    <property type="evidence" value="ECO:0007669"/>
    <property type="project" value="InterPro"/>
</dbReference>
<dbReference type="InterPro" id="IPR017871">
    <property type="entry name" value="ABC_transporter-like_CS"/>
</dbReference>
<feature type="transmembrane region" description="Helical" evidence="11">
    <location>
        <begin position="165"/>
        <end position="187"/>
    </location>
</feature>
<evidence type="ECO:0000259" key="12">
    <source>
        <dbReference type="PROSITE" id="PS50893"/>
    </source>
</evidence>
<dbReference type="GO" id="GO:0005524">
    <property type="term" value="F:ATP binding"/>
    <property type="evidence" value="ECO:0007669"/>
    <property type="project" value="UniProtKB-KW"/>
</dbReference>
<dbReference type="PROSITE" id="PS00211">
    <property type="entry name" value="ABC_TRANSPORTER_1"/>
    <property type="match status" value="1"/>
</dbReference>
<sequence>MNAPASFLLSRHHTAIRCLFVMALHRGVQLKPEAIAGISEEDPAGSMLRVLAASGLEGKLLHKRRWKHLAAMGGAWPVMALQKSGSWVLVTDSADGPEGPGVMVLDPQTESQGGVPVPQKRFMEAWSGTLLLCRPARTQASEPETFGLSWFVPEILRERRYLRDVAVAAVMATVIGFATPLTFQVLIDKALGHQSYRTLGAIMLIAAILILFDGLFSYVRQYLMLYVTNKVDARLATRTFRHMLHLPLHFFEGQSAGALTRNLQQTDTIRHFLTGRLFQAALDAVTLPLTLGLLAFYSGKLTIVVLLFSLAIAGVIGVIVPIFRHHLQRLYQAEGSRQSHLVETIHGMRTVKSLALEPARLKEWDTTVATGVARRAAVGRLAAFANVMTTGLEKSMQLCVLGLGALDVFDGSLSIGALIAFNMVAGRVTGPLIQIVALVNESQETRLAVEMLGTVMTHPLERDPAQSGMKPELTGRMEFEEVTYRYPGAAAPALDGVSFRLEPGQVIGVVGRSGSGKTTVTRLIQGIQTAQGGAIRLDGIDLRQIDLPHLRTQIGVVLQENFLFRGTIRENIAAARPDASIAEIVESARMAGAAEFIERLPASYDTLVQENGANFSGGQRQRIAIARALVLRPRLLIFDEATSALDPESEAIVQEHLDEIAHGRTMVIVSHRLTSLVSADKILVLDRGRVVDCAPHAELVERCEVYQRLWHQQTRHFQ</sequence>
<dbReference type="PROSITE" id="PS50893">
    <property type="entry name" value="ABC_TRANSPORTER_2"/>
    <property type="match status" value="1"/>
</dbReference>
<gene>
    <name evidence="15" type="ORF">SAMN04488125_10511</name>
</gene>
<reference evidence="16" key="1">
    <citation type="submission" date="2016-10" db="EMBL/GenBank/DDBJ databases">
        <authorList>
            <person name="Varghese N."/>
            <person name="Submissions S."/>
        </authorList>
    </citation>
    <scope>NUCLEOTIDE SEQUENCE [LARGE SCALE GENOMIC DNA]</scope>
    <source>
        <strain evidence="16">CGMCC 1.6474</strain>
    </source>
</reference>